<keyword evidence="1" id="KW-0472">Membrane</keyword>
<accession>A0AAE7S1J1</accession>
<organism evidence="2 3">
    <name type="scientific">uncultured phage cr13_1</name>
    <dbReference type="NCBI Taxonomy" id="2986396"/>
    <lineage>
        <taxon>Viruses</taxon>
        <taxon>Duplodnaviria</taxon>
        <taxon>Heunggongvirae</taxon>
        <taxon>Uroviricota</taxon>
        <taxon>Caudoviricetes</taxon>
        <taxon>Crassvirales</taxon>
        <taxon>Crevaviridae</taxon>
        <taxon>Doltivirinae</taxon>
        <taxon>Kingevirus</taxon>
        <taxon>Kingevirus communis</taxon>
    </lineage>
</organism>
<evidence type="ECO:0000313" key="3">
    <source>
        <dbReference type="Proteomes" id="UP000827409"/>
    </source>
</evidence>
<dbReference type="GeneID" id="75690950"/>
<keyword evidence="1" id="KW-0812">Transmembrane</keyword>
<dbReference type="KEGG" id="vg:75690950"/>
<dbReference type="Proteomes" id="UP000827409">
    <property type="component" value="Segment"/>
</dbReference>
<proteinExistence type="predicted"/>
<keyword evidence="3" id="KW-1185">Reference proteome</keyword>
<name>A0AAE7S1J1_9CAUD</name>
<dbReference type="EMBL" id="MZ130490">
    <property type="protein sequence ID" value="QWM90487.1"/>
    <property type="molecule type" value="Genomic_DNA"/>
</dbReference>
<keyword evidence="1" id="KW-1133">Transmembrane helix</keyword>
<reference evidence="2 3" key="1">
    <citation type="submission" date="2021-04" db="EMBL/GenBank/DDBJ databases">
        <authorList>
            <person name="Shkoporov A.N."/>
            <person name="Stockdale S.R."/>
            <person name="Guerin E."/>
            <person name="Ross R.P."/>
            <person name="Hill C."/>
        </authorList>
    </citation>
    <scope>NUCLEOTIDE SEQUENCE [LARGE SCALE GENOMIC DNA]</scope>
    <source>
        <strain evidence="3">cr13_1</strain>
    </source>
</reference>
<gene>
    <name evidence="2" type="primary">gp_26624</name>
</gene>
<evidence type="ECO:0000313" key="2">
    <source>
        <dbReference type="EMBL" id="QWM90487.1"/>
    </source>
</evidence>
<feature type="transmembrane region" description="Helical" evidence="1">
    <location>
        <begin position="78"/>
        <end position="95"/>
    </location>
</feature>
<dbReference type="RefSeq" id="YP_010360059.1">
    <property type="nucleotide sequence ID" value="NC_062780.1"/>
</dbReference>
<feature type="transmembrane region" description="Helical" evidence="1">
    <location>
        <begin position="24"/>
        <end position="42"/>
    </location>
</feature>
<sequence length="96" mass="10949">MIKRIWNKITTFLSGYYSEHKDDIIIGFVIATVVGILFKATVATWFMSLWITLAYQIITCGIQAARKKTVTGLKIHPIIINFVVGVFISLLFLVWQ</sequence>
<evidence type="ECO:0000256" key="1">
    <source>
        <dbReference type="SAM" id="Phobius"/>
    </source>
</evidence>
<protein>
    <submittedName>
        <fullName evidence="2">Uncharacterized protein</fullName>
    </submittedName>
</protein>